<reference evidence="3" key="1">
    <citation type="submission" date="2016-11" db="UniProtKB">
        <authorList>
            <consortium name="WormBaseParasite"/>
        </authorList>
    </citation>
    <scope>IDENTIFICATION</scope>
</reference>
<accession>A0A1I7SXI7</accession>
<evidence type="ECO:0000313" key="2">
    <source>
        <dbReference type="Proteomes" id="UP000095282"/>
    </source>
</evidence>
<protein>
    <submittedName>
        <fullName evidence="3">SOSS complex subunit A homolog</fullName>
    </submittedName>
</protein>
<dbReference type="Proteomes" id="UP000095282">
    <property type="component" value="Unplaced"/>
</dbReference>
<proteinExistence type="predicted"/>
<dbReference type="eggNOG" id="ENOG502SDDV">
    <property type="taxonomic scope" value="Eukaryota"/>
</dbReference>
<sequence length="397" mass="44897">MSSVTASSEALITANKMVGAGIASGPHSLTPSRAATPPVISSQSVTSSPGPTVLSTAPTPFTEQATNALLQLVKISKMNRSRATSLAEKPEVQVLLDKDIFLIQSDRRTKMNSIQQLQLLRCLAQFFQERVDDGHRYAYFEAIFLGRADDPILHEYRLSVMFQLVSFSLQYPVLQFINHVMSWICQLRNEGSEKLYSDRLLDMIIDHFVNASTETNQMYRFLMPLADTCSEFCALFIARAPIHGPLNPPMIELLVKYCNSHIEFMLRHLRDTSWLGNDFAEKVFPKLVDHVLTDVTDNSENLVGCICYILNKWNQDVLATAERKGPTKRIEVLDLILSPEYPWTDGRVYILRCAVPVSNRCKATIQKQISRLDVPDNFKLVIDDVFSEEAKTRSYVK</sequence>
<dbReference type="PANTHER" id="PTHR14540:SF2">
    <property type="entry name" value="INTEGRATOR COMPLEX SUBUNIT 15"/>
    <property type="match status" value="1"/>
</dbReference>
<dbReference type="Pfam" id="PF14964">
    <property type="entry name" value="INTS15"/>
    <property type="match status" value="1"/>
</dbReference>
<evidence type="ECO:0000313" key="3">
    <source>
        <dbReference type="WBParaSite" id="Csp11.Scaffold126.g587.t1"/>
    </source>
</evidence>
<dbReference type="WBParaSite" id="Csp11.Scaffold126.g587.t1">
    <property type="protein sequence ID" value="Csp11.Scaffold126.g587.t1"/>
    <property type="gene ID" value="Csp11.Scaffold126.g587"/>
</dbReference>
<keyword evidence="2" id="KW-1185">Reference proteome</keyword>
<dbReference type="AlphaFoldDB" id="A0A1I7SXI7"/>
<organism evidence="2 3">
    <name type="scientific">Caenorhabditis tropicalis</name>
    <dbReference type="NCBI Taxonomy" id="1561998"/>
    <lineage>
        <taxon>Eukaryota</taxon>
        <taxon>Metazoa</taxon>
        <taxon>Ecdysozoa</taxon>
        <taxon>Nematoda</taxon>
        <taxon>Chromadorea</taxon>
        <taxon>Rhabditida</taxon>
        <taxon>Rhabditina</taxon>
        <taxon>Rhabditomorpha</taxon>
        <taxon>Rhabditoidea</taxon>
        <taxon>Rhabditidae</taxon>
        <taxon>Peloderinae</taxon>
        <taxon>Caenorhabditis</taxon>
    </lineage>
</organism>
<dbReference type="InterPro" id="IPR027844">
    <property type="entry name" value="INTS15"/>
</dbReference>
<dbReference type="PANTHER" id="PTHR14540">
    <property type="entry name" value="INTEGRATOR COMPLEX SUBUNIT 15"/>
    <property type="match status" value="1"/>
</dbReference>
<name>A0A1I7SXI7_9PELO</name>
<evidence type="ECO:0000256" key="1">
    <source>
        <dbReference type="SAM" id="MobiDB-lite"/>
    </source>
</evidence>
<dbReference type="STRING" id="1561998.A0A1I7SXI7"/>
<feature type="region of interest" description="Disordered" evidence="1">
    <location>
        <begin position="28"/>
        <end position="58"/>
    </location>
</feature>